<dbReference type="EMBL" id="VAHF01000007">
    <property type="protein sequence ID" value="TXG58586.1"/>
    <property type="molecule type" value="Genomic_DNA"/>
</dbReference>
<dbReference type="InterPro" id="IPR007527">
    <property type="entry name" value="Znf_SWIM"/>
</dbReference>
<evidence type="ECO:0000256" key="4">
    <source>
        <dbReference type="PROSITE-ProRule" id="PRU00325"/>
    </source>
</evidence>
<keyword evidence="3" id="KW-0862">Zinc</keyword>
<comment type="caution">
    <text evidence="7">The sequence shown here is derived from an EMBL/GenBank/DDBJ whole genome shotgun (WGS) entry which is preliminary data.</text>
</comment>
<dbReference type="InterPro" id="IPR004332">
    <property type="entry name" value="Transposase_MuDR"/>
</dbReference>
<feature type="compositionally biased region" description="Low complexity" evidence="5">
    <location>
        <begin position="850"/>
        <end position="869"/>
    </location>
</feature>
<keyword evidence="8" id="KW-1185">Reference proteome</keyword>
<feature type="domain" description="SWIM-type" evidence="6">
    <location>
        <begin position="678"/>
        <end position="710"/>
    </location>
</feature>
<dbReference type="OrthoDB" id="1412061at2759"/>
<dbReference type="InterPro" id="IPR006564">
    <property type="entry name" value="Znf_PMZ"/>
</dbReference>
<feature type="region of interest" description="Disordered" evidence="5">
    <location>
        <begin position="757"/>
        <end position="869"/>
    </location>
</feature>
<dbReference type="SMART" id="SM00575">
    <property type="entry name" value="ZnF_PMZ"/>
    <property type="match status" value="1"/>
</dbReference>
<name>A0A5C7HQH9_9ROSI</name>
<sequence>MEDIFEIYVTIDTRVVELGTCDAEHISMIVLLHTLFEKETGRHEVPIDEYLVWVYLPWSDEKKVVNNDTELLEVFRSFSEHKETKIMFEIQKMPYIPVAHLASSSDNPNPQPRFMTDLNDVDFSGFEENIFYSDGDDDVGENEHVGADRLGDQTDIVGVETDEMGGVPGLRELVVIPEVPEPVCEMPDEIDNDLFEGYQSNSEDEFFSDSDDERGDSKVQTVMKSNCFKQLIGCPIRFEVGQTHDSVYTLRGLLTDYAIQEGFNFKKIKNDKNRLTWACLAENCPWRLHASIFGDDTTMQVKTYNNNHTCHRIYKSQEARAKWIASKFEVLVKNNPRIHCGVISDLLRDQFNVTVDTQRLYKAKKRALEVLLKEHTECFSHLRGYAVMVQQCNPGSAAYIRLQTDTSIFQRLFVCFEAQKMGFLEGCRPFIGIDGCHLKGPYGGVLLSAVALDANSGLYPLAYCICEGETLLSWSWFLRQLRCFLKYPEDRPICFMSDRQKGVIGALKMYWPKASVRFCARHIYANFSKQYSGQKMRKLFWKASKTGDKHEFNKYLQDIGSINPEAMAYLAAIEPCHWSRHAFDQSIKCDHVTNNMTEAFNSILKDCRSRNYLGLMEYIRRMVMSRFQLRKHECSRWGTVIPPAVNKKIKENSVECRVLRTLHSGEGKYEMLGLNRAYTANLNDRTCECGQWHVSGVSCCHALAGIRHHFGVTGNQNSLQDFIDPALSKAAYLRTYNYMIHPIPDLCVWGDHVGAPIQPPHLKRKPGRPKLVRKRESTEKPKAARSGGVVCGKCKLPGHNSRTCKTEGRPVQTKASRKQPAVTEDEGASSSSNRSKKRQRASSKHVGDKSSQPTTQVQTQPISQVTQLD</sequence>
<evidence type="ECO:0000259" key="6">
    <source>
        <dbReference type="PROSITE" id="PS50966"/>
    </source>
</evidence>
<evidence type="ECO:0000313" key="8">
    <source>
        <dbReference type="Proteomes" id="UP000323000"/>
    </source>
</evidence>
<keyword evidence="1" id="KW-0479">Metal-binding</keyword>
<keyword evidence="2 4" id="KW-0863">Zinc-finger</keyword>
<reference evidence="8" key="1">
    <citation type="journal article" date="2019" name="Gigascience">
        <title>De novo genome assembly of the endangered Acer yangbiense, a plant species with extremely small populations endemic to Yunnan Province, China.</title>
        <authorList>
            <person name="Yang J."/>
            <person name="Wariss H.M."/>
            <person name="Tao L."/>
            <person name="Zhang R."/>
            <person name="Yun Q."/>
            <person name="Hollingsworth P."/>
            <person name="Dao Z."/>
            <person name="Luo G."/>
            <person name="Guo H."/>
            <person name="Ma Y."/>
            <person name="Sun W."/>
        </authorList>
    </citation>
    <scope>NUCLEOTIDE SEQUENCE [LARGE SCALE GENOMIC DNA]</scope>
    <source>
        <strain evidence="8">cv. Malutang</strain>
    </source>
</reference>
<accession>A0A5C7HQH9</accession>
<feature type="compositionally biased region" description="Basic residues" evidence="5">
    <location>
        <begin position="834"/>
        <end position="843"/>
    </location>
</feature>
<dbReference type="GO" id="GO:0008270">
    <property type="term" value="F:zinc ion binding"/>
    <property type="evidence" value="ECO:0007669"/>
    <property type="project" value="UniProtKB-KW"/>
</dbReference>
<feature type="compositionally biased region" description="Basic residues" evidence="5">
    <location>
        <begin position="761"/>
        <end position="773"/>
    </location>
</feature>
<dbReference type="Proteomes" id="UP000323000">
    <property type="component" value="Chromosome 7"/>
</dbReference>
<evidence type="ECO:0000256" key="2">
    <source>
        <dbReference type="ARBA" id="ARBA00022771"/>
    </source>
</evidence>
<dbReference type="InterPro" id="IPR018289">
    <property type="entry name" value="MULE_transposase_dom"/>
</dbReference>
<proteinExistence type="predicted"/>
<evidence type="ECO:0000313" key="7">
    <source>
        <dbReference type="EMBL" id="TXG58586.1"/>
    </source>
</evidence>
<dbReference type="PANTHER" id="PTHR31973">
    <property type="entry name" value="POLYPROTEIN, PUTATIVE-RELATED"/>
    <property type="match status" value="1"/>
</dbReference>
<evidence type="ECO:0000256" key="3">
    <source>
        <dbReference type="ARBA" id="ARBA00022833"/>
    </source>
</evidence>
<gene>
    <name evidence="7" type="ORF">EZV62_016415</name>
</gene>
<dbReference type="AlphaFoldDB" id="A0A5C7HQH9"/>
<dbReference type="Pfam" id="PF03108">
    <property type="entry name" value="DBD_Tnp_Mut"/>
    <property type="match status" value="1"/>
</dbReference>
<protein>
    <recommendedName>
        <fullName evidence="6">SWIM-type domain-containing protein</fullName>
    </recommendedName>
</protein>
<evidence type="ECO:0000256" key="1">
    <source>
        <dbReference type="ARBA" id="ARBA00022723"/>
    </source>
</evidence>
<organism evidence="7 8">
    <name type="scientific">Acer yangbiense</name>
    <dbReference type="NCBI Taxonomy" id="1000413"/>
    <lineage>
        <taxon>Eukaryota</taxon>
        <taxon>Viridiplantae</taxon>
        <taxon>Streptophyta</taxon>
        <taxon>Embryophyta</taxon>
        <taxon>Tracheophyta</taxon>
        <taxon>Spermatophyta</taxon>
        <taxon>Magnoliopsida</taxon>
        <taxon>eudicotyledons</taxon>
        <taxon>Gunneridae</taxon>
        <taxon>Pentapetalae</taxon>
        <taxon>rosids</taxon>
        <taxon>malvids</taxon>
        <taxon>Sapindales</taxon>
        <taxon>Sapindaceae</taxon>
        <taxon>Hippocastanoideae</taxon>
        <taxon>Acereae</taxon>
        <taxon>Acer</taxon>
    </lineage>
</organism>
<dbReference type="PANTHER" id="PTHR31973:SF187">
    <property type="entry name" value="MUTATOR TRANSPOSASE MUDRA PROTEIN"/>
    <property type="match status" value="1"/>
</dbReference>
<dbReference type="Pfam" id="PF10551">
    <property type="entry name" value="MULE"/>
    <property type="match status" value="1"/>
</dbReference>
<dbReference type="PROSITE" id="PS50966">
    <property type="entry name" value="ZF_SWIM"/>
    <property type="match status" value="1"/>
</dbReference>
<evidence type="ECO:0000256" key="5">
    <source>
        <dbReference type="SAM" id="MobiDB-lite"/>
    </source>
</evidence>